<keyword evidence="5" id="KW-0732">Signal</keyword>
<dbReference type="HOGENOM" id="CLU_012494_12_0_1"/>
<dbReference type="Gene3D" id="3.40.50.1820">
    <property type="entry name" value="alpha/beta hydrolase"/>
    <property type="match status" value="1"/>
</dbReference>
<proteinExistence type="inferred from homology"/>
<dbReference type="InterPro" id="IPR013094">
    <property type="entry name" value="AB_hydrolase_3"/>
</dbReference>
<protein>
    <recommendedName>
        <fullName evidence="6">Alpha/beta hydrolase fold-3 domain-containing protein</fullName>
    </recommendedName>
</protein>
<keyword evidence="2" id="KW-0378">Hydrolase</keyword>
<dbReference type="InParanoid" id="G3WY72"/>
<dbReference type="PIRSF" id="PIRSF037251">
    <property type="entry name" value="Arylacetamide_deacetylase"/>
    <property type="match status" value="1"/>
</dbReference>
<dbReference type="PANTHER" id="PTHR48081">
    <property type="entry name" value="AB HYDROLASE SUPERFAMILY PROTEIN C4A8.06C"/>
    <property type="match status" value="1"/>
</dbReference>
<organism evidence="7 8">
    <name type="scientific">Sarcophilus harrisii</name>
    <name type="common">Tasmanian devil</name>
    <name type="synonym">Sarcophilus laniarius</name>
    <dbReference type="NCBI Taxonomy" id="9305"/>
    <lineage>
        <taxon>Eukaryota</taxon>
        <taxon>Metazoa</taxon>
        <taxon>Chordata</taxon>
        <taxon>Craniata</taxon>
        <taxon>Vertebrata</taxon>
        <taxon>Euteleostomi</taxon>
        <taxon>Mammalia</taxon>
        <taxon>Metatheria</taxon>
        <taxon>Dasyuromorphia</taxon>
        <taxon>Dasyuridae</taxon>
        <taxon>Sarcophilus</taxon>
    </lineage>
</organism>
<gene>
    <name evidence="7" type="primary">LOC100922045</name>
</gene>
<feature type="domain" description="Alpha/beta hydrolase fold-3" evidence="6">
    <location>
        <begin position="311"/>
        <end position="370"/>
    </location>
</feature>
<feature type="signal peptide" evidence="5">
    <location>
        <begin position="1"/>
        <end position="21"/>
    </location>
</feature>
<dbReference type="MEROPS" id="S09.945"/>
<dbReference type="ESTHER" id="sarha-g3wy72">
    <property type="family name" value="Arylacetamide_deacetylase"/>
</dbReference>
<keyword evidence="3" id="KW-1015">Disulfide bond</keyword>
<dbReference type="GeneTree" id="ENSGT00940000155975"/>
<feature type="active site" evidence="4">
    <location>
        <position position="338"/>
    </location>
</feature>
<dbReference type="InterPro" id="IPR017157">
    <property type="entry name" value="Arylacetamide_deacetylase"/>
</dbReference>
<dbReference type="Proteomes" id="UP000007648">
    <property type="component" value="Unassembled WGS sequence"/>
</dbReference>
<dbReference type="STRING" id="9305.ENSSHAP00000020377"/>
<dbReference type="PANTHER" id="PTHR48081:SF28">
    <property type="entry name" value="ALPHA_BETA HYDROLASE FOLD-3 DOMAIN-CONTAINING PROTEIN"/>
    <property type="match status" value="1"/>
</dbReference>
<feature type="active site" evidence="4">
    <location>
        <position position="368"/>
    </location>
</feature>
<dbReference type="InterPro" id="IPR029058">
    <property type="entry name" value="AB_hydrolase_fold"/>
</dbReference>
<dbReference type="AlphaFoldDB" id="G3WY72"/>
<feature type="chain" id="PRO_5029832441" description="Alpha/beta hydrolase fold-3 domain-containing protein" evidence="5">
    <location>
        <begin position="22"/>
        <end position="398"/>
    </location>
</feature>
<dbReference type="GO" id="GO:0016020">
    <property type="term" value="C:membrane"/>
    <property type="evidence" value="ECO:0007669"/>
    <property type="project" value="InterPro"/>
</dbReference>
<evidence type="ECO:0000256" key="4">
    <source>
        <dbReference type="PIRSR" id="PIRSR037251-1"/>
    </source>
</evidence>
<reference evidence="7" key="3">
    <citation type="submission" date="2025-09" db="UniProtKB">
        <authorList>
            <consortium name="Ensembl"/>
        </authorList>
    </citation>
    <scope>IDENTIFICATION</scope>
</reference>
<feature type="active site" evidence="4">
    <location>
        <position position="184"/>
    </location>
</feature>
<sequence>MGPKVLCTVVSCLLIAYYVYSPLPENIEEEWKVMLYNTIGRSLFIEKIGLMHQGEILFMVTSLLNTEPISDENLTVTDTTFVGVPVRLYVPTKKLDGLKRAVIYIHGGALSFGSAAMLSYDSLTRRIAGELDAVVVSSDYRLVPKYHYPAQVEDVYKVVKFFLKDEILAKYGVDPTRVCISGDSVGGLAAASVTQLVMVDPEIKNKFRMQALIYPFLQTIDTDLPSHRENEHGIILTKAMLLKFLSNGITHDKTLEQALATNRYIPAKFSHLFKFVNWSLLLPEKLKKRHIYTKPIYGSSKIVEKFPEIVDLRASPLLADDSTVCKLPITYILTCEHDVLRDEAFMYVSRLRSNGVKVIHDHLEGGFHALLFFTTPPVTLRISFELVNLYLRGLNENL</sequence>
<evidence type="ECO:0000259" key="6">
    <source>
        <dbReference type="Pfam" id="PF07859"/>
    </source>
</evidence>
<evidence type="ECO:0000256" key="1">
    <source>
        <dbReference type="ARBA" id="ARBA00010515"/>
    </source>
</evidence>
<dbReference type="SUPFAM" id="SSF53474">
    <property type="entry name" value="alpha/beta-Hydrolases"/>
    <property type="match status" value="1"/>
</dbReference>
<reference evidence="7 8" key="1">
    <citation type="journal article" date="2011" name="Proc. Natl. Acad. Sci. U.S.A.">
        <title>Genetic diversity and population structure of the endangered marsupial Sarcophilus harrisii (Tasmanian devil).</title>
        <authorList>
            <person name="Miller W."/>
            <person name="Hayes V.M."/>
            <person name="Ratan A."/>
            <person name="Petersen D.C."/>
            <person name="Wittekindt N.E."/>
            <person name="Miller J."/>
            <person name="Walenz B."/>
            <person name="Knight J."/>
            <person name="Qi J."/>
            <person name="Zhao F."/>
            <person name="Wang Q."/>
            <person name="Bedoya-Reina O.C."/>
            <person name="Katiyar N."/>
            <person name="Tomsho L.P."/>
            <person name="Kasson L.M."/>
            <person name="Hardie R.A."/>
            <person name="Woodbridge P."/>
            <person name="Tindall E.A."/>
            <person name="Bertelsen M.F."/>
            <person name="Dixon D."/>
            <person name="Pyecroft S."/>
            <person name="Helgen K.M."/>
            <person name="Lesk A.M."/>
            <person name="Pringle T.H."/>
            <person name="Patterson N."/>
            <person name="Zhang Y."/>
            <person name="Kreiss A."/>
            <person name="Woods G.M."/>
            <person name="Jones M.E."/>
            <person name="Schuster S.C."/>
        </authorList>
    </citation>
    <scope>NUCLEOTIDE SEQUENCE [LARGE SCALE GENOMIC DNA]</scope>
</reference>
<comment type="similarity">
    <text evidence="1">Belongs to the 'GDXG' lipolytic enzyme family.</text>
</comment>
<feature type="domain" description="Alpha/beta hydrolase fold-3" evidence="6">
    <location>
        <begin position="102"/>
        <end position="259"/>
    </location>
</feature>
<keyword evidence="8" id="KW-1185">Reference proteome</keyword>
<reference evidence="7" key="2">
    <citation type="submission" date="2025-08" db="UniProtKB">
        <authorList>
            <consortium name="Ensembl"/>
        </authorList>
    </citation>
    <scope>IDENTIFICATION</scope>
</reference>
<evidence type="ECO:0000256" key="3">
    <source>
        <dbReference type="ARBA" id="ARBA00023157"/>
    </source>
</evidence>
<evidence type="ECO:0000313" key="7">
    <source>
        <dbReference type="Ensembl" id="ENSSHAP00000020377.2"/>
    </source>
</evidence>
<dbReference type="InterPro" id="IPR050300">
    <property type="entry name" value="GDXG_lipolytic_enzyme"/>
</dbReference>
<dbReference type="Ensembl" id="ENSSHAT00000020538.2">
    <property type="protein sequence ID" value="ENSSHAP00000020377.2"/>
    <property type="gene ID" value="ENSSHAG00000017283.2"/>
</dbReference>
<dbReference type="GO" id="GO:0052689">
    <property type="term" value="F:carboxylic ester hydrolase activity"/>
    <property type="evidence" value="ECO:0007669"/>
    <property type="project" value="InterPro"/>
</dbReference>
<evidence type="ECO:0000313" key="8">
    <source>
        <dbReference type="Proteomes" id="UP000007648"/>
    </source>
</evidence>
<dbReference type="Pfam" id="PF07859">
    <property type="entry name" value="Abhydrolase_3"/>
    <property type="match status" value="2"/>
</dbReference>
<accession>G3WY72</accession>
<evidence type="ECO:0000256" key="2">
    <source>
        <dbReference type="ARBA" id="ARBA00022801"/>
    </source>
</evidence>
<evidence type="ECO:0000256" key="5">
    <source>
        <dbReference type="SAM" id="SignalP"/>
    </source>
</evidence>
<dbReference type="eggNOG" id="KOG1515">
    <property type="taxonomic scope" value="Eukaryota"/>
</dbReference>
<name>G3WY72_SARHA</name>